<sequence>MAKIREECRNDAKGALVEPGQLAPMESGPGSDNFIISLVIAWKRMVVRSYGVRIAEARVVPRKEAEICGFRPHRKSEAYDAASLRSDLSSTGGQSALPRYSQTWGEKNFGLEYRAQADEPIIRPVALLKSFGVLCDMRIRHLNSKLVVTVRCWNSAITDLQLTDIQHC</sequence>
<name>A0A0B2VJ61_TOXCA</name>
<dbReference type="AlphaFoldDB" id="A0A0B2VJ61"/>
<dbReference type="EMBL" id="JPKZ01001538">
    <property type="protein sequence ID" value="KHN81424.1"/>
    <property type="molecule type" value="Genomic_DNA"/>
</dbReference>
<gene>
    <name evidence="1" type="ORF">Tcan_07658</name>
</gene>
<keyword evidence="2" id="KW-1185">Reference proteome</keyword>
<evidence type="ECO:0000313" key="2">
    <source>
        <dbReference type="Proteomes" id="UP000031036"/>
    </source>
</evidence>
<organism evidence="1 2">
    <name type="scientific">Toxocara canis</name>
    <name type="common">Canine roundworm</name>
    <dbReference type="NCBI Taxonomy" id="6265"/>
    <lineage>
        <taxon>Eukaryota</taxon>
        <taxon>Metazoa</taxon>
        <taxon>Ecdysozoa</taxon>
        <taxon>Nematoda</taxon>
        <taxon>Chromadorea</taxon>
        <taxon>Rhabditida</taxon>
        <taxon>Spirurina</taxon>
        <taxon>Ascaridomorpha</taxon>
        <taxon>Ascaridoidea</taxon>
        <taxon>Toxocaridae</taxon>
        <taxon>Toxocara</taxon>
    </lineage>
</organism>
<dbReference type="Proteomes" id="UP000031036">
    <property type="component" value="Unassembled WGS sequence"/>
</dbReference>
<protein>
    <submittedName>
        <fullName evidence="1">Uncharacterized protein</fullName>
    </submittedName>
</protein>
<evidence type="ECO:0000313" key="1">
    <source>
        <dbReference type="EMBL" id="KHN81424.1"/>
    </source>
</evidence>
<reference evidence="1 2" key="1">
    <citation type="submission" date="2014-11" db="EMBL/GenBank/DDBJ databases">
        <title>Genetic blueprint of the zoonotic pathogen Toxocara canis.</title>
        <authorList>
            <person name="Zhu X.-Q."/>
            <person name="Korhonen P.K."/>
            <person name="Cai H."/>
            <person name="Young N.D."/>
            <person name="Nejsum P."/>
            <person name="von Samson-Himmelstjerna G."/>
            <person name="Boag P.R."/>
            <person name="Tan P."/>
            <person name="Li Q."/>
            <person name="Min J."/>
            <person name="Yang Y."/>
            <person name="Wang X."/>
            <person name="Fang X."/>
            <person name="Hall R.S."/>
            <person name="Hofmann A."/>
            <person name="Sternberg P.W."/>
            <person name="Jex A.R."/>
            <person name="Gasser R.B."/>
        </authorList>
    </citation>
    <scope>NUCLEOTIDE SEQUENCE [LARGE SCALE GENOMIC DNA]</scope>
    <source>
        <strain evidence="1">PN_DK_2014</strain>
    </source>
</reference>
<accession>A0A0B2VJ61</accession>
<proteinExistence type="predicted"/>
<comment type="caution">
    <text evidence="1">The sequence shown here is derived from an EMBL/GenBank/DDBJ whole genome shotgun (WGS) entry which is preliminary data.</text>
</comment>